<dbReference type="InterPro" id="IPR039356">
    <property type="entry name" value="YfbR/HDDC2"/>
</dbReference>
<reference evidence="3 4" key="1">
    <citation type="submission" date="2024-03" db="EMBL/GenBank/DDBJ databases">
        <title>Human intestinal bacterial collection.</title>
        <authorList>
            <person name="Pauvert C."/>
            <person name="Hitch T.C.A."/>
            <person name="Clavel T."/>
        </authorList>
    </citation>
    <scope>NUCLEOTIDE SEQUENCE [LARGE SCALE GENOMIC DNA]</scope>
    <source>
        <strain evidence="3 4">CLA-AA-H132</strain>
    </source>
</reference>
<sequence>MNNYFAMMSRMKYIDRWALMRNTRAENLSEHSLEVSMIAHALAVIGNTYLGKELNTDRAAVLGMYHDATEIITGDMPTPIKYYNPEIRHTYKEIEQKAGQTLLSMLPEEMRVSYEGIFTNQEEDAYLWKLVKAADKLSAYIKCIEEEGCGNREFVRARETTLEQLHRLKVREAELFLTYFIDAYGKNLDELTGEEQ</sequence>
<evidence type="ECO:0000256" key="1">
    <source>
        <dbReference type="ARBA" id="ARBA00022801"/>
    </source>
</evidence>
<dbReference type="EMBL" id="JBBMFE010000003">
    <property type="protein sequence ID" value="MEQ2471721.1"/>
    <property type="molecule type" value="Genomic_DNA"/>
</dbReference>
<accession>A0ABV1FEA6</accession>
<proteinExistence type="predicted"/>
<keyword evidence="4" id="KW-1185">Reference proteome</keyword>
<keyword evidence="1 3" id="KW-0378">Hydrolase</keyword>
<feature type="domain" description="HD/PDEase" evidence="2">
    <location>
        <begin position="24"/>
        <end position="149"/>
    </location>
</feature>
<dbReference type="Pfam" id="PF12917">
    <property type="entry name" value="YfbR-like"/>
    <property type="match status" value="1"/>
</dbReference>
<name>A0ABV1FEA6_9FIRM</name>
<dbReference type="Gene3D" id="1.10.3210.10">
    <property type="entry name" value="Hypothetical protein af1432"/>
    <property type="match status" value="1"/>
</dbReference>
<dbReference type="RefSeq" id="WP_349163915.1">
    <property type="nucleotide sequence ID" value="NZ_JBBMFE010000003.1"/>
</dbReference>
<dbReference type="EC" id="3.1.3.89" evidence="3"/>
<dbReference type="InterPro" id="IPR003607">
    <property type="entry name" value="HD/PDEase_dom"/>
</dbReference>
<dbReference type="Proteomes" id="UP001438008">
    <property type="component" value="Unassembled WGS sequence"/>
</dbReference>
<evidence type="ECO:0000313" key="3">
    <source>
        <dbReference type="EMBL" id="MEQ2471721.1"/>
    </source>
</evidence>
<comment type="caution">
    <text evidence="3">The sequence shown here is derived from an EMBL/GenBank/DDBJ whole genome shotgun (WGS) entry which is preliminary data.</text>
</comment>
<evidence type="ECO:0000313" key="4">
    <source>
        <dbReference type="Proteomes" id="UP001438008"/>
    </source>
</evidence>
<dbReference type="SMART" id="SM00471">
    <property type="entry name" value="HDc"/>
    <property type="match status" value="1"/>
</dbReference>
<dbReference type="PANTHER" id="PTHR11845:SF13">
    <property type="entry name" value="5'-DEOXYNUCLEOTIDASE HDDC2"/>
    <property type="match status" value="1"/>
</dbReference>
<dbReference type="NCBIfam" id="NF003009">
    <property type="entry name" value="PRK03826.1"/>
    <property type="match status" value="1"/>
</dbReference>
<organism evidence="3 4">
    <name type="scientific">Laedolimicola intestinihominis</name>
    <dbReference type="NCBI Taxonomy" id="3133166"/>
    <lineage>
        <taxon>Bacteria</taxon>
        <taxon>Bacillati</taxon>
        <taxon>Bacillota</taxon>
        <taxon>Clostridia</taxon>
        <taxon>Lachnospirales</taxon>
        <taxon>Lachnospiraceae</taxon>
        <taxon>Laedolimicola</taxon>
    </lineage>
</organism>
<dbReference type="SUPFAM" id="SSF109604">
    <property type="entry name" value="HD-domain/PDEase-like"/>
    <property type="match status" value="1"/>
</dbReference>
<protein>
    <submittedName>
        <fullName evidence="3">5'-deoxynucleotidase</fullName>
        <ecNumber evidence="3">3.1.3.89</ecNumber>
    </submittedName>
</protein>
<gene>
    <name evidence="3" type="primary">yfbR</name>
    <name evidence="3" type="ORF">WMO29_04345</name>
</gene>
<evidence type="ECO:0000259" key="2">
    <source>
        <dbReference type="SMART" id="SM00471"/>
    </source>
</evidence>
<dbReference type="PANTHER" id="PTHR11845">
    <property type="entry name" value="5'-DEOXYNUCLEOTIDASE HDDC2"/>
    <property type="match status" value="1"/>
</dbReference>
<dbReference type="GO" id="GO:0002953">
    <property type="term" value="F:5'-deoxynucleotidase activity"/>
    <property type="evidence" value="ECO:0007669"/>
    <property type="project" value="UniProtKB-EC"/>
</dbReference>